<accession>I6YYP8</accession>
<dbReference type="SUPFAM" id="SSF51735">
    <property type="entry name" value="NAD(P)-binding Rossmann-fold domains"/>
    <property type="match status" value="1"/>
</dbReference>
<dbReference type="PANTHER" id="PTHR43086">
    <property type="entry name" value="VERY-LONG-CHAIN 3-OXOOACYL-COA REDUCTASE"/>
    <property type="match status" value="1"/>
</dbReference>
<evidence type="ECO:0000313" key="3">
    <source>
        <dbReference type="EMBL" id="AFN75707.1"/>
    </source>
</evidence>
<dbReference type="PANTHER" id="PTHR43086:SF2">
    <property type="entry name" value="HYDROXYSTEROID DEHYDROGENASE-LIKE PROTEIN 1"/>
    <property type="match status" value="1"/>
</dbReference>
<dbReference type="EMBL" id="CP003557">
    <property type="protein sequence ID" value="AFN75707.1"/>
    <property type="molecule type" value="Genomic_DNA"/>
</dbReference>
<dbReference type="PRINTS" id="PR00081">
    <property type="entry name" value="GDHRDH"/>
</dbReference>
<keyword evidence="2" id="KW-0560">Oxidoreductase</keyword>
<dbReference type="AlphaFoldDB" id="I6YYP8"/>
<evidence type="ECO:0000256" key="1">
    <source>
        <dbReference type="ARBA" id="ARBA00022857"/>
    </source>
</evidence>
<dbReference type="Gene3D" id="3.40.50.720">
    <property type="entry name" value="NAD(P)-binding Rossmann-like Domain"/>
    <property type="match status" value="1"/>
</dbReference>
<evidence type="ECO:0000256" key="2">
    <source>
        <dbReference type="ARBA" id="ARBA00023002"/>
    </source>
</evidence>
<dbReference type="KEGG" id="mro:MROS_2477"/>
<organism evidence="3 4">
    <name type="scientific">Melioribacter roseus (strain DSM 23840 / JCM 17771 / VKM B-2668 / P3M-2)</name>
    <dbReference type="NCBI Taxonomy" id="1191523"/>
    <lineage>
        <taxon>Bacteria</taxon>
        <taxon>Pseudomonadati</taxon>
        <taxon>Ignavibacteriota</taxon>
        <taxon>Ignavibacteria</taxon>
        <taxon>Ignavibacteriales</taxon>
        <taxon>Melioribacteraceae</taxon>
        <taxon>Melioribacter</taxon>
    </lineage>
</organism>
<dbReference type="Pfam" id="PF00106">
    <property type="entry name" value="adh_short"/>
    <property type="match status" value="1"/>
</dbReference>
<proteinExistence type="predicted"/>
<dbReference type="Proteomes" id="UP000009011">
    <property type="component" value="Chromosome"/>
</dbReference>
<dbReference type="InterPro" id="IPR036291">
    <property type="entry name" value="NAD(P)-bd_dom_sf"/>
</dbReference>
<sequence>MNLADKYGKWAIVTGASSGIGKEFALYLANEKMNLILISRRSKDELAKQLIEKFGIEVITLDIDLSKPENMSVVQKEIENRDIGILINNAGFGKAGDFTNHDIRTYTEMINLNCLAPVYLTDIALEIMLNKKRGAVIFLGSLVAYQPTPYMSVYSATKSFDLTLGLALYGEYKKKGIDILVVNPGPTKTEFHKVAGSDGGFFQREAADVVKTAMKSLGKKPAVLDGIINKILVCAGRFIPVKLSLAITEKIARSIYVKN</sequence>
<dbReference type="PATRIC" id="fig|1191523.3.peg.2608"/>
<dbReference type="HOGENOM" id="CLU_010194_2_1_10"/>
<keyword evidence="1" id="KW-0521">NADP</keyword>
<evidence type="ECO:0000313" key="4">
    <source>
        <dbReference type="Proteomes" id="UP000009011"/>
    </source>
</evidence>
<dbReference type="OrthoDB" id="9808814at2"/>
<dbReference type="GO" id="GO:0030497">
    <property type="term" value="P:fatty acid elongation"/>
    <property type="evidence" value="ECO:0007669"/>
    <property type="project" value="TreeGrafter"/>
</dbReference>
<keyword evidence="4" id="KW-1185">Reference proteome</keyword>
<dbReference type="eggNOG" id="COG0300">
    <property type="taxonomic scope" value="Bacteria"/>
</dbReference>
<dbReference type="InterPro" id="IPR002347">
    <property type="entry name" value="SDR_fam"/>
</dbReference>
<reference evidence="3 4" key="1">
    <citation type="journal article" date="2013" name="PLoS ONE">
        <title>Genomic analysis of Melioribacter roseus, facultatively anaerobic organotrophic bacterium representing a novel deep lineage within Bacteriodetes/Chlorobi group.</title>
        <authorList>
            <person name="Kadnikov V.V."/>
            <person name="Mardanov A.V."/>
            <person name="Podosokorskaya O.A."/>
            <person name="Gavrilov S.N."/>
            <person name="Kublanov I.V."/>
            <person name="Beletsky A.V."/>
            <person name="Bonch-Osmolovskaya E.A."/>
            <person name="Ravin N.V."/>
        </authorList>
    </citation>
    <scope>NUCLEOTIDE SEQUENCE [LARGE SCALE GENOMIC DNA]</scope>
    <source>
        <strain evidence="4">JCM 17771 / P3M-2</strain>
    </source>
</reference>
<protein>
    <submittedName>
        <fullName evidence="3">Short-chain dehydrogenase/reductase SDR</fullName>
    </submittedName>
</protein>
<dbReference type="PIRSF" id="PIRSF000126">
    <property type="entry name" value="11-beta-HSD1"/>
    <property type="match status" value="1"/>
</dbReference>
<dbReference type="STRING" id="1191523.MROS_2477"/>
<dbReference type="RefSeq" id="WP_014857137.1">
    <property type="nucleotide sequence ID" value="NC_018178.1"/>
</dbReference>
<dbReference type="GO" id="GO:0016491">
    <property type="term" value="F:oxidoreductase activity"/>
    <property type="evidence" value="ECO:0007669"/>
    <property type="project" value="UniProtKB-KW"/>
</dbReference>
<name>I6YYP8_MELRP</name>
<gene>
    <name evidence="3" type="ordered locus">MROS_2477</name>
</gene>